<reference evidence="4" key="1">
    <citation type="submission" date="2023-01" db="EMBL/GenBank/DDBJ databases">
        <title>Genome assembly of the deep-sea coral Lophelia pertusa.</title>
        <authorList>
            <person name="Herrera S."/>
            <person name="Cordes E."/>
        </authorList>
    </citation>
    <scope>NUCLEOTIDE SEQUENCE</scope>
    <source>
        <strain evidence="4">USNM1676648</strain>
        <tissue evidence="4">Polyp</tissue>
    </source>
</reference>
<dbReference type="SUPFAM" id="SSF52058">
    <property type="entry name" value="L domain-like"/>
    <property type="match status" value="1"/>
</dbReference>
<evidence type="ECO:0000256" key="3">
    <source>
        <dbReference type="SAM" id="MobiDB-lite"/>
    </source>
</evidence>
<evidence type="ECO:0000256" key="2">
    <source>
        <dbReference type="ARBA" id="ARBA00022737"/>
    </source>
</evidence>
<dbReference type="PANTHER" id="PTHR46652">
    <property type="entry name" value="LEUCINE-RICH REPEAT AND IQ DOMAIN-CONTAINING PROTEIN 1-RELATED"/>
    <property type="match status" value="1"/>
</dbReference>
<evidence type="ECO:0000313" key="5">
    <source>
        <dbReference type="Proteomes" id="UP001163046"/>
    </source>
</evidence>
<dbReference type="SMART" id="SM00365">
    <property type="entry name" value="LRR_SD22"/>
    <property type="match status" value="6"/>
</dbReference>
<dbReference type="PROSITE" id="PS51450">
    <property type="entry name" value="LRR"/>
    <property type="match status" value="4"/>
</dbReference>
<gene>
    <name evidence="4" type="primary">LRRIQ1_1</name>
    <name evidence="4" type="ORF">OS493_035144</name>
</gene>
<comment type="caution">
    <text evidence="4">The sequence shown here is derived from an EMBL/GenBank/DDBJ whole genome shotgun (WGS) entry which is preliminary data.</text>
</comment>
<dbReference type="PROSITE" id="PS50096">
    <property type="entry name" value="IQ"/>
    <property type="match status" value="3"/>
</dbReference>
<dbReference type="InterPro" id="IPR001611">
    <property type="entry name" value="Leu-rich_rpt"/>
</dbReference>
<dbReference type="OrthoDB" id="266138at2759"/>
<evidence type="ECO:0000313" key="4">
    <source>
        <dbReference type="EMBL" id="KAJ7369973.1"/>
    </source>
</evidence>
<dbReference type="Gene3D" id="3.80.10.10">
    <property type="entry name" value="Ribonuclease Inhibitor"/>
    <property type="match status" value="2"/>
</dbReference>
<feature type="region of interest" description="Disordered" evidence="3">
    <location>
        <begin position="382"/>
        <end position="404"/>
    </location>
</feature>
<proteinExistence type="predicted"/>
<dbReference type="AlphaFoldDB" id="A0A9X0CQ05"/>
<dbReference type="Gene3D" id="1.20.5.190">
    <property type="match status" value="2"/>
</dbReference>
<dbReference type="Proteomes" id="UP001163046">
    <property type="component" value="Unassembled WGS sequence"/>
</dbReference>
<dbReference type="PANTHER" id="PTHR46652:SF8">
    <property type="entry name" value="LEUCINE RICH REPEAT CONTAINING 23"/>
    <property type="match status" value="1"/>
</dbReference>
<dbReference type="InterPro" id="IPR027417">
    <property type="entry name" value="P-loop_NTPase"/>
</dbReference>
<feature type="region of interest" description="Disordered" evidence="3">
    <location>
        <begin position="505"/>
        <end position="531"/>
    </location>
</feature>
<dbReference type="Pfam" id="PF00612">
    <property type="entry name" value="IQ"/>
    <property type="match status" value="3"/>
</dbReference>
<keyword evidence="5" id="KW-1185">Reference proteome</keyword>
<dbReference type="EMBL" id="MU826877">
    <property type="protein sequence ID" value="KAJ7369973.1"/>
    <property type="molecule type" value="Genomic_DNA"/>
</dbReference>
<dbReference type="InterPro" id="IPR032675">
    <property type="entry name" value="LRR_dom_sf"/>
</dbReference>
<dbReference type="InterPro" id="IPR000048">
    <property type="entry name" value="IQ_motif_EF-hand-BS"/>
</dbReference>
<keyword evidence="2" id="KW-0677">Repeat</keyword>
<keyword evidence="1" id="KW-0433">Leucine-rich repeat</keyword>
<dbReference type="SMART" id="SM00015">
    <property type="entry name" value="IQ"/>
    <property type="match status" value="3"/>
</dbReference>
<dbReference type="CDD" id="cd23767">
    <property type="entry name" value="IQCD"/>
    <property type="match status" value="3"/>
</dbReference>
<organism evidence="4 5">
    <name type="scientific">Desmophyllum pertusum</name>
    <dbReference type="NCBI Taxonomy" id="174260"/>
    <lineage>
        <taxon>Eukaryota</taxon>
        <taxon>Metazoa</taxon>
        <taxon>Cnidaria</taxon>
        <taxon>Anthozoa</taxon>
        <taxon>Hexacorallia</taxon>
        <taxon>Scleractinia</taxon>
        <taxon>Caryophylliina</taxon>
        <taxon>Caryophylliidae</taxon>
        <taxon>Desmophyllum</taxon>
    </lineage>
</organism>
<evidence type="ECO:0000256" key="1">
    <source>
        <dbReference type="ARBA" id="ARBA00022614"/>
    </source>
</evidence>
<name>A0A9X0CQ05_9CNID</name>
<dbReference type="InterPro" id="IPR050836">
    <property type="entry name" value="SDS22/Internalin_LRR"/>
</dbReference>
<protein>
    <submittedName>
        <fullName evidence="4">Leucine-rich repeat and IQ domain-containing protein 1</fullName>
    </submittedName>
</protein>
<sequence length="802" mass="91003">MSSSPNTPLFRVKCIAVRDIPSCSTQGLGQKCPDVRSLTLHNCGLLAVEGLDKCKELQELLVKDNRIEAINCKDLSKLEDVSLANNNLASIHGLEGCTSIIALDLTNNRITRIGDLTSCNKLQRLLMDNNQLINTKGLSCLTTLQHLSLAHNHLARANEIANCMLLQTLNLQANNLQQPPHLVNNVLLRELRLDDNSISSLESLSRAWLPLLQTLSVSQNSIFQLAPLDNLIMLESLDIRNNLISDTDSLVPGLQGCRRLKTLKVEGNPVQKILTAALPDLRNLDEETIPGENKITAKNQALFIAMCQNQLQSQDALQARQGKEVSEDTQARYPERVLKRLHLMSQQNQERFDMAVKHLLEHENFSADSLLFVAKEERSQDLNRTVKAAPQSNENRNNEHRGRHINSLDPLKQRHAAATKIQALWRGWYIRHLIDVNTTKWLAAVTIQATWRGYLVRSQLQRQPKEPWDPQRSSAATVIQAHFRGQRVRRRLNEALRAAQFYDEDGEEKQGWTPSETPQLPSRGPVLKLPGKSSKTLLQKNYTTGYQADPTAPKPRHAWRSADSPITDVNQLPVGKATIDHDQMSMTSGLQSHASHRAEELSSEWGFRSSETAELMMRRAKKMKYNPARRKKLLDPNKRLALFKKLEETNKLRDVKPPPTRRQPPSRVDYFTAREAMAGHLTSTSPSTEQHNREQMTYSWVYRQAVVHEDEEKNIMADRKEYSPETGPRKPRHRKAIVLLLISLTWIPWCCLDAPSLSYPVHTFLNPWNKHHLKDLLQGGIHCLQRVVCIFPPSKLIPCPTS</sequence>
<accession>A0A9X0CQ05</accession>
<dbReference type="SUPFAM" id="SSF52540">
    <property type="entry name" value="P-loop containing nucleoside triphosphate hydrolases"/>
    <property type="match status" value="1"/>
</dbReference>